<protein>
    <submittedName>
        <fullName evidence="1">Uncharacterized protein</fullName>
    </submittedName>
</protein>
<dbReference type="Proteomes" id="UP001055811">
    <property type="component" value="Linkage Group LG02"/>
</dbReference>
<accession>A0ACB9GH36</accession>
<evidence type="ECO:0000313" key="1">
    <source>
        <dbReference type="EMBL" id="KAI3782358.1"/>
    </source>
</evidence>
<reference evidence="2" key="1">
    <citation type="journal article" date="2022" name="Mol. Ecol. Resour.">
        <title>The genomes of chicory, endive, great burdock and yacon provide insights into Asteraceae palaeo-polyploidization history and plant inulin production.</title>
        <authorList>
            <person name="Fan W."/>
            <person name="Wang S."/>
            <person name="Wang H."/>
            <person name="Wang A."/>
            <person name="Jiang F."/>
            <person name="Liu H."/>
            <person name="Zhao H."/>
            <person name="Xu D."/>
            <person name="Zhang Y."/>
        </authorList>
    </citation>
    <scope>NUCLEOTIDE SEQUENCE [LARGE SCALE GENOMIC DNA]</scope>
    <source>
        <strain evidence="2">cv. Punajuju</strain>
    </source>
</reference>
<evidence type="ECO:0000313" key="2">
    <source>
        <dbReference type="Proteomes" id="UP001055811"/>
    </source>
</evidence>
<organism evidence="1 2">
    <name type="scientific">Cichorium intybus</name>
    <name type="common">Chicory</name>
    <dbReference type="NCBI Taxonomy" id="13427"/>
    <lineage>
        <taxon>Eukaryota</taxon>
        <taxon>Viridiplantae</taxon>
        <taxon>Streptophyta</taxon>
        <taxon>Embryophyta</taxon>
        <taxon>Tracheophyta</taxon>
        <taxon>Spermatophyta</taxon>
        <taxon>Magnoliopsida</taxon>
        <taxon>eudicotyledons</taxon>
        <taxon>Gunneridae</taxon>
        <taxon>Pentapetalae</taxon>
        <taxon>asterids</taxon>
        <taxon>campanulids</taxon>
        <taxon>Asterales</taxon>
        <taxon>Asteraceae</taxon>
        <taxon>Cichorioideae</taxon>
        <taxon>Cichorieae</taxon>
        <taxon>Cichoriinae</taxon>
        <taxon>Cichorium</taxon>
    </lineage>
</organism>
<name>A0ACB9GH36_CICIN</name>
<sequence>MSRNNSLGRLSVKRKIEIHEENGNVEKKPRIVWNEEMHQKFLEAIDQLGHGKAFPKKIVELMNVQGLTRENVASHLQIKRDRSFRVCGDEKKNILLSIQENKVSSNTRFAGFRLASDGKSVEFGQNGHFCNGDWFGNVSESYILGVDESLPTTLTHRKPPTPPPTVMTQLPPAAGLQWTDWAEPPVFTAPQPPPGNEVNDNFEIFSEFALGTGIDENGVDATGISVFDDLLFDHQDLT</sequence>
<keyword evidence="2" id="KW-1185">Reference proteome</keyword>
<comment type="caution">
    <text evidence="1">The sequence shown here is derived from an EMBL/GenBank/DDBJ whole genome shotgun (WGS) entry which is preliminary data.</text>
</comment>
<dbReference type="EMBL" id="CM042010">
    <property type="protein sequence ID" value="KAI3782358.1"/>
    <property type="molecule type" value="Genomic_DNA"/>
</dbReference>
<proteinExistence type="predicted"/>
<reference evidence="1 2" key="2">
    <citation type="journal article" date="2022" name="Mol. Ecol. Resour.">
        <title>The genomes of chicory, endive, great burdock and yacon provide insights into Asteraceae paleo-polyploidization history and plant inulin production.</title>
        <authorList>
            <person name="Fan W."/>
            <person name="Wang S."/>
            <person name="Wang H."/>
            <person name="Wang A."/>
            <person name="Jiang F."/>
            <person name="Liu H."/>
            <person name="Zhao H."/>
            <person name="Xu D."/>
            <person name="Zhang Y."/>
        </authorList>
    </citation>
    <scope>NUCLEOTIDE SEQUENCE [LARGE SCALE GENOMIC DNA]</scope>
    <source>
        <strain evidence="2">cv. Punajuju</strain>
        <tissue evidence="1">Leaves</tissue>
    </source>
</reference>
<gene>
    <name evidence="1" type="ORF">L2E82_12403</name>
</gene>